<organism evidence="9 10">
    <name type="scientific">Bosea rubneri</name>
    <dbReference type="NCBI Taxonomy" id="3075434"/>
    <lineage>
        <taxon>Bacteria</taxon>
        <taxon>Pseudomonadati</taxon>
        <taxon>Pseudomonadota</taxon>
        <taxon>Alphaproteobacteria</taxon>
        <taxon>Hyphomicrobiales</taxon>
        <taxon>Boseaceae</taxon>
        <taxon>Bosea</taxon>
    </lineage>
</organism>
<evidence type="ECO:0000259" key="8">
    <source>
        <dbReference type="Pfam" id="PF09335"/>
    </source>
</evidence>
<evidence type="ECO:0000256" key="2">
    <source>
        <dbReference type="ARBA" id="ARBA00010792"/>
    </source>
</evidence>
<dbReference type="Pfam" id="PF09335">
    <property type="entry name" value="VTT_dom"/>
    <property type="match status" value="1"/>
</dbReference>
<feature type="transmembrane region" description="Helical" evidence="7">
    <location>
        <begin position="22"/>
        <end position="43"/>
    </location>
</feature>
<evidence type="ECO:0000256" key="6">
    <source>
        <dbReference type="ARBA" id="ARBA00023136"/>
    </source>
</evidence>
<sequence>MTAQLDLWIQALVEFMRTNQQWALPIVFFVAFAECVAILSWLVPATVFFTAFGAIAGASGLNLVPLSIAASLGAAFGFWLSYWAGLVLGPRVDDYWPLRDNPDLLRRGHDFFEKWGFLGIIVGHFFGPIRAVIALVAGIVKMPFWAFQLANFGASFAWGFGLIYGAGQATEMMMKFTGK</sequence>
<keyword evidence="5 7" id="KW-1133">Transmembrane helix</keyword>
<dbReference type="RefSeq" id="WP_316017438.1">
    <property type="nucleotide sequence ID" value="NZ_JAWDID010000007.1"/>
</dbReference>
<evidence type="ECO:0000256" key="7">
    <source>
        <dbReference type="RuleBase" id="RU367016"/>
    </source>
</evidence>
<dbReference type="InterPro" id="IPR032818">
    <property type="entry name" value="DedA-like"/>
</dbReference>
<dbReference type="PANTHER" id="PTHR30353">
    <property type="entry name" value="INNER MEMBRANE PROTEIN DEDA-RELATED"/>
    <property type="match status" value="1"/>
</dbReference>
<evidence type="ECO:0000313" key="10">
    <source>
        <dbReference type="Proteomes" id="UP001254257"/>
    </source>
</evidence>
<evidence type="ECO:0000256" key="4">
    <source>
        <dbReference type="ARBA" id="ARBA00022692"/>
    </source>
</evidence>
<dbReference type="PANTHER" id="PTHR30353:SF15">
    <property type="entry name" value="INNER MEMBRANE PROTEIN YABI"/>
    <property type="match status" value="1"/>
</dbReference>
<evidence type="ECO:0000256" key="3">
    <source>
        <dbReference type="ARBA" id="ARBA00022475"/>
    </source>
</evidence>
<proteinExistence type="inferred from homology"/>
<feature type="transmembrane region" description="Helical" evidence="7">
    <location>
        <begin position="115"/>
        <end position="139"/>
    </location>
</feature>
<evidence type="ECO:0000313" key="9">
    <source>
        <dbReference type="EMBL" id="MDU0339535.1"/>
    </source>
</evidence>
<protein>
    <submittedName>
        <fullName evidence="9">DedA family protein</fullName>
    </submittedName>
</protein>
<keyword evidence="6 7" id="KW-0472">Membrane</keyword>
<feature type="domain" description="VTT" evidence="8">
    <location>
        <begin position="43"/>
        <end position="164"/>
    </location>
</feature>
<comment type="caution">
    <text evidence="9">The sequence shown here is derived from an EMBL/GenBank/DDBJ whole genome shotgun (WGS) entry which is preliminary data.</text>
</comment>
<dbReference type="EMBL" id="JAWDID010000007">
    <property type="protein sequence ID" value="MDU0339535.1"/>
    <property type="molecule type" value="Genomic_DNA"/>
</dbReference>
<accession>A0ABU3S424</accession>
<keyword evidence="3 7" id="KW-1003">Cell membrane</keyword>
<dbReference type="Proteomes" id="UP001254257">
    <property type="component" value="Unassembled WGS sequence"/>
</dbReference>
<dbReference type="InterPro" id="IPR032816">
    <property type="entry name" value="VTT_dom"/>
</dbReference>
<feature type="transmembrane region" description="Helical" evidence="7">
    <location>
        <begin position="145"/>
        <end position="166"/>
    </location>
</feature>
<gene>
    <name evidence="9" type="ORF">RKE40_06570</name>
</gene>
<feature type="transmembrane region" description="Helical" evidence="7">
    <location>
        <begin position="63"/>
        <end position="89"/>
    </location>
</feature>
<keyword evidence="4 7" id="KW-0812">Transmembrane</keyword>
<reference evidence="9 10" key="1">
    <citation type="submission" date="2023-09" db="EMBL/GenBank/DDBJ databases">
        <title>Whole genome shotgun sequencing (WGS) of Bosea sp. ZW T0_25, isolated from stored onions (Allium cepa).</title>
        <authorList>
            <person name="Stoll D.A."/>
            <person name="Huch M."/>
        </authorList>
    </citation>
    <scope>NUCLEOTIDE SEQUENCE [LARGE SCALE GENOMIC DNA]</scope>
    <source>
        <strain evidence="9 10">ZW T0_25</strain>
    </source>
</reference>
<evidence type="ECO:0000256" key="5">
    <source>
        <dbReference type="ARBA" id="ARBA00022989"/>
    </source>
</evidence>
<keyword evidence="10" id="KW-1185">Reference proteome</keyword>
<comment type="similarity">
    <text evidence="2 7">Belongs to the DedA family.</text>
</comment>
<evidence type="ECO:0000256" key="1">
    <source>
        <dbReference type="ARBA" id="ARBA00004651"/>
    </source>
</evidence>
<name>A0ABU3S424_9HYPH</name>
<comment type="subcellular location">
    <subcellularLocation>
        <location evidence="1 7">Cell membrane</location>
        <topology evidence="1 7">Multi-pass membrane protein</topology>
    </subcellularLocation>
</comment>